<feature type="domain" description="Lysozyme inhibitor LprI-like N-terminal" evidence="1">
    <location>
        <begin position="220"/>
        <end position="304"/>
    </location>
</feature>
<dbReference type="EMBL" id="OCPC01000001">
    <property type="protein sequence ID" value="SOE16279.1"/>
    <property type="molecule type" value="Genomic_DNA"/>
</dbReference>
<dbReference type="InterPro" id="IPR009739">
    <property type="entry name" value="LprI-like_N"/>
</dbReference>
<accession>A0A286IA44</accession>
<dbReference type="OrthoDB" id="7582381at2"/>
<evidence type="ECO:0000313" key="3">
    <source>
        <dbReference type="Proteomes" id="UP000219465"/>
    </source>
</evidence>
<proteinExistence type="predicted"/>
<dbReference type="Pfam" id="PF07007">
    <property type="entry name" value="LprI"/>
    <property type="match status" value="1"/>
</dbReference>
<protein>
    <submittedName>
        <fullName evidence="2">Uncharacterized protein YecT</fullName>
    </submittedName>
</protein>
<gene>
    <name evidence="2" type="ORF">SAMN05877838_1140</name>
</gene>
<dbReference type="RefSeq" id="WP_097105810.1">
    <property type="nucleotide sequence ID" value="NZ_OCPC01000001.1"/>
</dbReference>
<keyword evidence="3" id="KW-1185">Reference proteome</keyword>
<evidence type="ECO:0000259" key="1">
    <source>
        <dbReference type="Pfam" id="PF07007"/>
    </source>
</evidence>
<dbReference type="Gene3D" id="1.20.1270.180">
    <property type="match status" value="1"/>
</dbReference>
<evidence type="ECO:0000313" key="2">
    <source>
        <dbReference type="EMBL" id="SOE16279.1"/>
    </source>
</evidence>
<organism evidence="2 3">
    <name type="scientific">Hoeflea halophila</name>
    <dbReference type="NCBI Taxonomy" id="714899"/>
    <lineage>
        <taxon>Bacteria</taxon>
        <taxon>Pseudomonadati</taxon>
        <taxon>Pseudomonadota</taxon>
        <taxon>Alphaproteobacteria</taxon>
        <taxon>Hyphomicrobiales</taxon>
        <taxon>Rhizobiaceae</taxon>
        <taxon>Hoeflea</taxon>
    </lineage>
</organism>
<reference evidence="3" key="1">
    <citation type="submission" date="2017-08" db="EMBL/GenBank/DDBJ databases">
        <authorList>
            <person name="Varghese N."/>
            <person name="Submissions S."/>
        </authorList>
    </citation>
    <scope>NUCLEOTIDE SEQUENCE [LARGE SCALE GENOMIC DNA]</scope>
    <source>
        <strain evidence="3">KCTC 23107</strain>
    </source>
</reference>
<dbReference type="Proteomes" id="UP000219465">
    <property type="component" value="Unassembled WGS sequence"/>
</dbReference>
<name>A0A286IA44_9HYPH</name>
<sequence>MRRTSYQQIIEQRLRRGDHHRLGMELVSQITALRADAVSVSTLRSSFFEFIPIRYVTTLEVFIRGIVSELVDSSEAYFERGEKLTKGAKVDLTFAAHVDRHELTLGDFVAHSISLNSIEAVLNVLETLVVDFSEKLKLAHPRWLEERERWPLPPIIKNYNNVIGSLSKLYSVRHILTHELPSLPVFDPSEIDSLTEAVLCFIEATDWVVVESLHGAIPKTQISMNIGARDVLIEEETKLAEALIEVTALEGIDKENLRALQARWTEWADAQTNLVASQFHGGSMYAMIWASEKAELTRERTAQLVRLKSEWMDA</sequence>
<dbReference type="AlphaFoldDB" id="A0A286IA44"/>